<dbReference type="EMBL" id="CAJJDN010000351">
    <property type="protein sequence ID" value="CAD8130979.1"/>
    <property type="molecule type" value="Genomic_DNA"/>
</dbReference>
<gene>
    <name evidence="2" type="ORF">PSON_ATCC_30995.1.T3510006</name>
</gene>
<feature type="chain" id="PRO_5035717240" evidence="1">
    <location>
        <begin position="17"/>
        <end position="191"/>
    </location>
</feature>
<comment type="caution">
    <text evidence="2">The sequence shown here is derived from an EMBL/GenBank/DDBJ whole genome shotgun (WGS) entry which is preliminary data.</text>
</comment>
<dbReference type="Proteomes" id="UP000692954">
    <property type="component" value="Unassembled WGS sequence"/>
</dbReference>
<dbReference type="PANTHER" id="PTHR39767:SF2">
    <property type="entry name" value="CHROMOSOME UNDETERMINED SCAFFOLD_1, WHOLE GENOME SHOTGUN SEQUENCE"/>
    <property type="match status" value="1"/>
</dbReference>
<evidence type="ECO:0000313" key="2">
    <source>
        <dbReference type="EMBL" id="CAD8130979.1"/>
    </source>
</evidence>
<accession>A0A8S1RVR9</accession>
<dbReference type="AlphaFoldDB" id="A0A8S1RVR9"/>
<evidence type="ECO:0000313" key="3">
    <source>
        <dbReference type="Proteomes" id="UP000692954"/>
    </source>
</evidence>
<evidence type="ECO:0000256" key="1">
    <source>
        <dbReference type="SAM" id="SignalP"/>
    </source>
</evidence>
<proteinExistence type="predicted"/>
<dbReference type="OrthoDB" id="282545at2759"/>
<reference evidence="2" key="1">
    <citation type="submission" date="2021-01" db="EMBL/GenBank/DDBJ databases">
        <authorList>
            <consortium name="Genoscope - CEA"/>
            <person name="William W."/>
        </authorList>
    </citation>
    <scope>NUCLEOTIDE SEQUENCE</scope>
</reference>
<protein>
    <submittedName>
        <fullName evidence="2">Uncharacterized protein</fullName>
    </submittedName>
</protein>
<feature type="signal peptide" evidence="1">
    <location>
        <begin position="1"/>
        <end position="16"/>
    </location>
</feature>
<organism evidence="2 3">
    <name type="scientific">Paramecium sonneborni</name>
    <dbReference type="NCBI Taxonomy" id="65129"/>
    <lineage>
        <taxon>Eukaryota</taxon>
        <taxon>Sar</taxon>
        <taxon>Alveolata</taxon>
        <taxon>Ciliophora</taxon>
        <taxon>Intramacronucleata</taxon>
        <taxon>Oligohymenophorea</taxon>
        <taxon>Peniculida</taxon>
        <taxon>Parameciidae</taxon>
        <taxon>Paramecium</taxon>
    </lineage>
</organism>
<keyword evidence="3" id="KW-1185">Reference proteome</keyword>
<dbReference type="PANTHER" id="PTHR39767">
    <property type="entry name" value="CALCIUM/CALMODULIN-BINDING MEMBRANE PROTEIN PCM4-RELATED"/>
    <property type="match status" value="1"/>
</dbReference>
<name>A0A8S1RVR9_9CILI</name>
<keyword evidence="1" id="KW-0732">Signal</keyword>
<sequence length="191" mass="22369">MRLLFFIFLQIYITKGQETWETLYTSFQSDDQNDANGWILSNNYNEKIFTTCKSSLLFGGYNAFGTNTIVSKQFNMPPHYKINITFEFWKIDCWDTEFAYIITEDTFWSRSYTCTQGEQQCGGAVGWDEYIQSITFEMNHYQESLIFIVTTNLDGTPNDESWGMRGFSLSILRCPQGCIYCQDNNINNCFY</sequence>